<name>K9ZK24_ANACC</name>
<dbReference type="Proteomes" id="UP000010474">
    <property type="component" value="Chromosome"/>
</dbReference>
<evidence type="ECO:0000313" key="2">
    <source>
        <dbReference type="Proteomes" id="UP000010474"/>
    </source>
</evidence>
<dbReference type="AlphaFoldDB" id="K9ZK24"/>
<dbReference type="EMBL" id="CP003659">
    <property type="protein sequence ID" value="AFZ59593.1"/>
    <property type="molecule type" value="Genomic_DNA"/>
</dbReference>
<gene>
    <name evidence="1" type="ordered locus">Anacy_4228</name>
</gene>
<sequence length="73" mass="8437">MTKQEQNKVLFVTGVRVAIDEKHRMLIAGMLSESPFAEDEQELLNAQPINFAFTRQHAEFLRDRLDEFLSGEV</sequence>
<reference evidence="2" key="1">
    <citation type="journal article" date="2013" name="Proc. Natl. Acad. Sci. U.S.A.">
        <title>Improving the coverage of the cyanobacterial phylum using diversity-driven genome sequencing.</title>
        <authorList>
            <person name="Shih P.M."/>
            <person name="Wu D."/>
            <person name="Latifi A."/>
            <person name="Axen S.D."/>
            <person name="Fewer D.P."/>
            <person name="Talla E."/>
            <person name="Calteau A."/>
            <person name="Cai F."/>
            <person name="Tandeau de Marsac N."/>
            <person name="Rippka R."/>
            <person name="Herdman M."/>
            <person name="Sivonen K."/>
            <person name="Coursin T."/>
            <person name="Laurent T."/>
            <person name="Goodwin L."/>
            <person name="Nolan M."/>
            <person name="Davenport K.W."/>
            <person name="Han C.S."/>
            <person name="Rubin E.M."/>
            <person name="Eisen J.A."/>
            <person name="Woyke T."/>
            <person name="Gugger M."/>
            <person name="Kerfeld C.A."/>
        </authorList>
    </citation>
    <scope>NUCLEOTIDE SEQUENCE [LARGE SCALE GENOMIC DNA]</scope>
    <source>
        <strain evidence="2">ATCC 27899 / PCC 7122</strain>
    </source>
</reference>
<dbReference type="PATRIC" id="fig|272123.3.peg.4603"/>
<organism evidence="1 2">
    <name type="scientific">Anabaena cylindrica (strain ATCC 27899 / PCC 7122)</name>
    <dbReference type="NCBI Taxonomy" id="272123"/>
    <lineage>
        <taxon>Bacteria</taxon>
        <taxon>Bacillati</taxon>
        <taxon>Cyanobacteriota</taxon>
        <taxon>Cyanophyceae</taxon>
        <taxon>Nostocales</taxon>
        <taxon>Nostocaceae</taxon>
        <taxon>Anabaena</taxon>
    </lineage>
</organism>
<protein>
    <submittedName>
        <fullName evidence="1">Uncharacterized protein</fullName>
    </submittedName>
</protein>
<dbReference type="HOGENOM" id="CLU_2696410_0_0_3"/>
<keyword evidence="2" id="KW-1185">Reference proteome</keyword>
<dbReference type="OrthoDB" id="495794at2"/>
<accession>K9ZK24</accession>
<dbReference type="RefSeq" id="WP_015216210.1">
    <property type="nucleotide sequence ID" value="NC_019771.1"/>
</dbReference>
<dbReference type="STRING" id="272123.Anacy_4228"/>
<proteinExistence type="predicted"/>
<evidence type="ECO:0000313" key="1">
    <source>
        <dbReference type="EMBL" id="AFZ59593.1"/>
    </source>
</evidence>
<dbReference type="KEGG" id="acy:Anacy_4228"/>